<keyword evidence="1" id="KW-0614">Plasmid</keyword>
<evidence type="ECO:0000313" key="1">
    <source>
        <dbReference type="EMBL" id="ABR12875.1"/>
    </source>
</evidence>
<dbReference type="Gene3D" id="3.40.50.720">
    <property type="entry name" value="NAD(P)-binding Rossmann-like Domain"/>
    <property type="match status" value="1"/>
</dbReference>
<reference evidence="1" key="1">
    <citation type="submission" date="2007-05" db="EMBL/GenBank/DDBJ databases">
        <title>Adaptive mutation in mesorhizobia dependent on an acquired toxin-antitoxin module involved in persistence.</title>
        <authorList>
            <person name="Weaver J.E."/>
            <person name="Sullivan J.T."/>
            <person name="Ronson C.W."/>
        </authorList>
    </citation>
    <scope>NUCLEOTIDE SEQUENCE</scope>
    <source>
        <strain evidence="1">CJ1</strain>
        <plasmid evidence="1">unnamed</plasmid>
    </source>
</reference>
<dbReference type="EMBL" id="EF618553">
    <property type="protein sequence ID" value="ABR12875.1"/>
    <property type="molecule type" value="Genomic_DNA"/>
</dbReference>
<organism evidence="1">
    <name type="scientific">Mesorhizobium sp. CJ1</name>
    <dbReference type="NCBI Taxonomy" id="447687"/>
    <lineage>
        <taxon>Bacteria</taxon>
        <taxon>Pseudomonadati</taxon>
        <taxon>Pseudomonadota</taxon>
        <taxon>Alphaproteobacteria</taxon>
        <taxon>Hyphomicrobiales</taxon>
        <taxon>Phyllobacteriaceae</taxon>
        <taxon>Mesorhizobium</taxon>
    </lineage>
</organism>
<name>A6N7W8_9HYPH</name>
<accession>A6N7W8</accession>
<proteinExistence type="predicted"/>
<dbReference type="AlphaFoldDB" id="A6N7W8"/>
<sequence>MASMSISKNSAVPVWDAVFPLLNDFVHVPACGLIAQYNVVTDTGVDGLPTLMQGAPHSLTIRGVIQREFVDQRPAFCREMANWITFGRFHL</sequence>
<protein>
    <submittedName>
        <fullName evidence="1">Orf21Fr</fullName>
    </submittedName>
</protein>
<geneLocation type="plasmid" evidence="1">
    <name>unnamed</name>
</geneLocation>